<dbReference type="PROSITE" id="PS52050">
    <property type="entry name" value="WYL"/>
    <property type="match status" value="1"/>
</dbReference>
<gene>
    <name evidence="2" type="ORF">BN77_4322</name>
</gene>
<protein>
    <recommendedName>
        <fullName evidence="1">Helix-turn-helix type 11 domain-containing protein</fullName>
    </recommendedName>
</protein>
<organism evidence="2 3">
    <name type="scientific">Rhizobium mesoamericanum STM3625</name>
    <dbReference type="NCBI Taxonomy" id="1211777"/>
    <lineage>
        <taxon>Bacteria</taxon>
        <taxon>Pseudomonadati</taxon>
        <taxon>Pseudomonadota</taxon>
        <taxon>Alphaproteobacteria</taxon>
        <taxon>Hyphomicrobiales</taxon>
        <taxon>Rhizobiaceae</taxon>
        <taxon>Rhizobium/Agrobacterium group</taxon>
        <taxon>Rhizobium</taxon>
    </lineage>
</organism>
<evidence type="ECO:0000259" key="1">
    <source>
        <dbReference type="Pfam" id="PF08279"/>
    </source>
</evidence>
<dbReference type="Proteomes" id="UP000009319">
    <property type="component" value="Unassembled WGS sequence"/>
</dbReference>
<reference evidence="2 3" key="1">
    <citation type="journal article" date="2013" name="Genome Announc.">
        <title>Draft Genome Sequence of Rhizobium mesoamericanum STM3625, a Nitrogen-Fixing Symbiont of Mimosa pudica Isolated in French Guiana (South America).</title>
        <authorList>
            <person name="Moulin L."/>
            <person name="Mornico D."/>
            <person name="Melkonian R."/>
            <person name="Klonowska A."/>
        </authorList>
    </citation>
    <scope>NUCLEOTIDE SEQUENCE [LARGE SCALE GENOMIC DNA]</scope>
    <source>
        <strain evidence="2 3">STM3625</strain>
    </source>
</reference>
<dbReference type="SUPFAM" id="SSF46785">
    <property type="entry name" value="Winged helix' DNA-binding domain"/>
    <property type="match status" value="1"/>
</dbReference>
<name>K0PTV0_9HYPH</name>
<comment type="caution">
    <text evidence="2">The sequence shown here is derived from an EMBL/GenBank/DDBJ whole genome shotgun (WGS) entry which is preliminary data.</text>
</comment>
<dbReference type="EMBL" id="CANI01000028">
    <property type="protein sequence ID" value="CCM77263.1"/>
    <property type="molecule type" value="Genomic_DNA"/>
</dbReference>
<feature type="domain" description="Helix-turn-helix type 11" evidence="1">
    <location>
        <begin position="1"/>
        <end position="50"/>
    </location>
</feature>
<dbReference type="PANTHER" id="PTHR34580:SF3">
    <property type="entry name" value="PROTEIN PAFB"/>
    <property type="match status" value="1"/>
</dbReference>
<dbReference type="AlphaFoldDB" id="K0PTV0"/>
<dbReference type="Gene3D" id="1.10.10.10">
    <property type="entry name" value="Winged helix-like DNA-binding domain superfamily/Winged helix DNA-binding domain"/>
    <property type="match status" value="1"/>
</dbReference>
<keyword evidence="3" id="KW-1185">Reference proteome</keyword>
<dbReference type="eggNOG" id="COG2378">
    <property type="taxonomic scope" value="Bacteria"/>
</dbReference>
<sequence length="246" mass="27293">MQVLRRHRGTVSGTTLARELGVSLRTIRRDVATLQSMGMDIDGEAGVGYILRPGSLLPPLTFTEEEIQALVIGAQWVSRQTDVTLSLAVRNAVAKINAVLPPEMRSALDDDTVYVGRCMKAAPPLDLGDMRRALREQRKLSITFSGEHADLGEQTVWPIMLGLFESNRFIAAWCELDSQFRVISIDDLAGVQVLSERYTRNRRQLVKEWHALELRPCNSRAGLADPNVSELTRSPTAVACPDTQIL</sequence>
<dbReference type="InterPro" id="IPR036390">
    <property type="entry name" value="WH_DNA-bd_sf"/>
</dbReference>
<dbReference type="STRING" id="1211777.BN77_4322"/>
<evidence type="ECO:0000313" key="3">
    <source>
        <dbReference type="Proteomes" id="UP000009319"/>
    </source>
</evidence>
<dbReference type="InterPro" id="IPR051534">
    <property type="entry name" value="CBASS_pafABC_assoc_protein"/>
</dbReference>
<dbReference type="InterPro" id="IPR013196">
    <property type="entry name" value="HTH_11"/>
</dbReference>
<dbReference type="PANTHER" id="PTHR34580">
    <property type="match status" value="1"/>
</dbReference>
<dbReference type="Pfam" id="PF08279">
    <property type="entry name" value="HTH_11"/>
    <property type="match status" value="1"/>
</dbReference>
<dbReference type="HOGENOM" id="CLU_041141_7_1_5"/>
<proteinExistence type="predicted"/>
<evidence type="ECO:0000313" key="2">
    <source>
        <dbReference type="EMBL" id="CCM77263.1"/>
    </source>
</evidence>
<dbReference type="InterPro" id="IPR036388">
    <property type="entry name" value="WH-like_DNA-bd_sf"/>
</dbReference>
<accession>K0PTV0</accession>